<keyword evidence="1" id="KW-0472">Membrane</keyword>
<keyword evidence="3" id="KW-1185">Reference proteome</keyword>
<evidence type="ECO:0000313" key="2">
    <source>
        <dbReference type="EMBL" id="GAA4379635.1"/>
    </source>
</evidence>
<name>A0ABP8IY16_9BACT</name>
<accession>A0ABP8IY16</accession>
<organism evidence="2 3">
    <name type="scientific">Hymenobacter koreensis</name>
    <dbReference type="NCBI Taxonomy" id="1084523"/>
    <lineage>
        <taxon>Bacteria</taxon>
        <taxon>Pseudomonadati</taxon>
        <taxon>Bacteroidota</taxon>
        <taxon>Cytophagia</taxon>
        <taxon>Cytophagales</taxon>
        <taxon>Hymenobacteraceae</taxon>
        <taxon>Hymenobacter</taxon>
    </lineage>
</organism>
<evidence type="ECO:0000313" key="3">
    <source>
        <dbReference type="Proteomes" id="UP001500454"/>
    </source>
</evidence>
<gene>
    <name evidence="2" type="ORF">GCM10023186_17230</name>
</gene>
<reference evidence="3" key="1">
    <citation type="journal article" date="2019" name="Int. J. Syst. Evol. Microbiol.">
        <title>The Global Catalogue of Microorganisms (GCM) 10K type strain sequencing project: providing services to taxonomists for standard genome sequencing and annotation.</title>
        <authorList>
            <consortium name="The Broad Institute Genomics Platform"/>
            <consortium name="The Broad Institute Genome Sequencing Center for Infectious Disease"/>
            <person name="Wu L."/>
            <person name="Ma J."/>
        </authorList>
    </citation>
    <scope>NUCLEOTIDE SEQUENCE [LARGE SCALE GENOMIC DNA]</scope>
    <source>
        <strain evidence="3">JCM 17924</strain>
    </source>
</reference>
<evidence type="ECO:0000256" key="1">
    <source>
        <dbReference type="SAM" id="Phobius"/>
    </source>
</evidence>
<keyword evidence="1" id="KW-1133">Transmembrane helix</keyword>
<keyword evidence="1" id="KW-0812">Transmembrane</keyword>
<proteinExistence type="predicted"/>
<sequence length="170" mass="18319">MRPYAVAEASLPSLMEDFLLDGEELLDYTPNRVVLLTSNRIRYNAANASESHLVSIMLEKISACEVRYQSQPLLGISGALLAVVGLLAFFQPGDAQAFGAGALAVGLLLVLAYLASRRHIISITSDGGTRLAFATKGLKRETVIAFVNSVEKAKHERVERLYQLSGGVLA</sequence>
<feature type="transmembrane region" description="Helical" evidence="1">
    <location>
        <begin position="97"/>
        <end position="115"/>
    </location>
</feature>
<comment type="caution">
    <text evidence="2">The sequence shown here is derived from an EMBL/GenBank/DDBJ whole genome shotgun (WGS) entry which is preliminary data.</text>
</comment>
<protein>
    <submittedName>
        <fullName evidence="2">Uncharacterized protein</fullName>
    </submittedName>
</protein>
<dbReference type="Proteomes" id="UP001500454">
    <property type="component" value="Unassembled WGS sequence"/>
</dbReference>
<dbReference type="EMBL" id="BAABHA010000003">
    <property type="protein sequence ID" value="GAA4379635.1"/>
    <property type="molecule type" value="Genomic_DNA"/>
</dbReference>
<feature type="transmembrane region" description="Helical" evidence="1">
    <location>
        <begin position="73"/>
        <end position="91"/>
    </location>
</feature>